<dbReference type="InterPro" id="IPR012094">
    <property type="entry name" value="tRNA_Ile_lys_synt"/>
</dbReference>
<comment type="domain">
    <text evidence="8">The N-terminal region contains the highly conserved SGGXDS motif, predicted to be a P-loop motif involved in ATP binding.</text>
</comment>
<dbReference type="PANTHER" id="PTHR43033">
    <property type="entry name" value="TRNA(ILE)-LYSIDINE SYNTHASE-RELATED"/>
    <property type="match status" value="1"/>
</dbReference>
<dbReference type="InterPro" id="IPR011063">
    <property type="entry name" value="TilS/TtcA_N"/>
</dbReference>
<sequence>MDIEKKLHELRIFIGKHGLFGAKEKILLAISGGVDSVVMGRLMVALGQPFGVVHCNFKLRGEASDGDEDFVKQLANEWKVQFFSTSFDTTAFAEENGLSIQMAARELRYGYFSTLSEQQGNAKIATAHHVNDALETILLNLTHGTGFRGLSGITPARDHFVRPMLAFTGEEIREIAGALALKWREDASNAKDAYERNKLRHRVVPVLEELNPSLGATLKDTLARLWSADAAIKGELEAWQASHVVEKDGYTEVALKGAGEHSMFYLYEYLKAKTSLAYKSFKQLEASIGEGISGKLFFTDTHQINLDRGRLIISRAGEHEGEEPIFVDVNDKEVVFQLGKLSCQTLAMPVAIDRSEGVALLDADCLQFPLELRRWREGDSFVPLGMSGQKKISDFMIDAKIPVNLKSRVYVLLSGGEVIWVVGKRIDDRCKITSTTSRVYKLSVC</sequence>
<dbReference type="EC" id="6.3.4.19" evidence="8"/>
<evidence type="ECO:0000256" key="8">
    <source>
        <dbReference type="HAMAP-Rule" id="MF_01161"/>
    </source>
</evidence>
<dbReference type="Gene3D" id="3.40.50.620">
    <property type="entry name" value="HUPs"/>
    <property type="match status" value="1"/>
</dbReference>
<dbReference type="Pfam" id="PF01171">
    <property type="entry name" value="ATP_bind_3"/>
    <property type="match status" value="1"/>
</dbReference>
<evidence type="ECO:0000256" key="6">
    <source>
        <dbReference type="ARBA" id="ARBA00022840"/>
    </source>
</evidence>
<evidence type="ECO:0000256" key="5">
    <source>
        <dbReference type="ARBA" id="ARBA00022741"/>
    </source>
</evidence>
<dbReference type="Pfam" id="PF11734">
    <property type="entry name" value="TilS_C"/>
    <property type="match status" value="1"/>
</dbReference>
<evidence type="ECO:0000313" key="10">
    <source>
        <dbReference type="EMBL" id="WOK04249.1"/>
    </source>
</evidence>
<evidence type="ECO:0000256" key="3">
    <source>
        <dbReference type="ARBA" id="ARBA00022598"/>
    </source>
</evidence>
<name>A0ABZ0IGS6_9BACT</name>
<feature type="binding site" evidence="8">
    <location>
        <begin position="31"/>
        <end position="36"/>
    </location>
    <ligand>
        <name>ATP</name>
        <dbReference type="ChEBI" id="CHEBI:30616"/>
    </ligand>
</feature>
<keyword evidence="11" id="KW-1185">Reference proteome</keyword>
<evidence type="ECO:0000256" key="1">
    <source>
        <dbReference type="ARBA" id="ARBA00004496"/>
    </source>
</evidence>
<keyword evidence="6 8" id="KW-0067">ATP-binding</keyword>
<dbReference type="NCBIfam" id="TIGR02433">
    <property type="entry name" value="lysidine_TilS_C"/>
    <property type="match status" value="1"/>
</dbReference>
<evidence type="ECO:0000256" key="2">
    <source>
        <dbReference type="ARBA" id="ARBA00022490"/>
    </source>
</evidence>
<gene>
    <name evidence="8 10" type="primary">tilS</name>
    <name evidence="10" type="ORF">RT717_14305</name>
</gene>
<reference evidence="10 11" key="1">
    <citation type="journal article" date="2023" name="Microbiol. Resour. Announc.">
        <title>Complete Genome Sequence of Imperialibacter roseus strain P4T.</title>
        <authorList>
            <person name="Tizabi D.R."/>
            <person name="Bachvaroff T."/>
            <person name="Hill R.T."/>
        </authorList>
    </citation>
    <scope>NUCLEOTIDE SEQUENCE [LARGE SCALE GENOMIC DNA]</scope>
    <source>
        <strain evidence="10 11">P4T</strain>
    </source>
</reference>
<comment type="catalytic activity">
    <reaction evidence="7 8">
        <text>cytidine(34) in tRNA(Ile2) + L-lysine + ATP = lysidine(34) in tRNA(Ile2) + AMP + diphosphate + H(+)</text>
        <dbReference type="Rhea" id="RHEA:43744"/>
        <dbReference type="Rhea" id="RHEA-COMP:10625"/>
        <dbReference type="Rhea" id="RHEA-COMP:10670"/>
        <dbReference type="ChEBI" id="CHEBI:15378"/>
        <dbReference type="ChEBI" id="CHEBI:30616"/>
        <dbReference type="ChEBI" id="CHEBI:32551"/>
        <dbReference type="ChEBI" id="CHEBI:33019"/>
        <dbReference type="ChEBI" id="CHEBI:82748"/>
        <dbReference type="ChEBI" id="CHEBI:83665"/>
        <dbReference type="ChEBI" id="CHEBI:456215"/>
        <dbReference type="EC" id="6.3.4.19"/>
    </reaction>
</comment>
<dbReference type="SMART" id="SM00977">
    <property type="entry name" value="TilS_C"/>
    <property type="match status" value="1"/>
</dbReference>
<dbReference type="HAMAP" id="MF_01161">
    <property type="entry name" value="tRNA_Ile_lys_synt"/>
    <property type="match status" value="1"/>
</dbReference>
<dbReference type="CDD" id="cd01992">
    <property type="entry name" value="TilS_N"/>
    <property type="match status" value="1"/>
</dbReference>
<organism evidence="10 11">
    <name type="scientific">Imperialibacter roseus</name>
    <dbReference type="NCBI Taxonomy" id="1324217"/>
    <lineage>
        <taxon>Bacteria</taxon>
        <taxon>Pseudomonadati</taxon>
        <taxon>Bacteroidota</taxon>
        <taxon>Cytophagia</taxon>
        <taxon>Cytophagales</taxon>
        <taxon>Flammeovirgaceae</taxon>
        <taxon>Imperialibacter</taxon>
    </lineage>
</organism>
<dbReference type="Proteomes" id="UP001302349">
    <property type="component" value="Chromosome"/>
</dbReference>
<dbReference type="PANTHER" id="PTHR43033:SF1">
    <property type="entry name" value="TRNA(ILE)-LYSIDINE SYNTHASE-RELATED"/>
    <property type="match status" value="1"/>
</dbReference>
<dbReference type="EMBL" id="CP136051">
    <property type="protein sequence ID" value="WOK04249.1"/>
    <property type="molecule type" value="Genomic_DNA"/>
</dbReference>
<dbReference type="InterPro" id="IPR012796">
    <property type="entry name" value="Lysidine-tRNA-synth_C"/>
</dbReference>
<dbReference type="SUPFAM" id="SSF56037">
    <property type="entry name" value="PheT/TilS domain"/>
    <property type="match status" value="1"/>
</dbReference>
<evidence type="ECO:0000313" key="11">
    <source>
        <dbReference type="Proteomes" id="UP001302349"/>
    </source>
</evidence>
<accession>A0ABZ0IGS6</accession>
<dbReference type="RefSeq" id="WP_317487064.1">
    <property type="nucleotide sequence ID" value="NZ_CP136051.1"/>
</dbReference>
<dbReference type="InterPro" id="IPR012795">
    <property type="entry name" value="tRNA_Ile_lys_synt_N"/>
</dbReference>
<dbReference type="InterPro" id="IPR014729">
    <property type="entry name" value="Rossmann-like_a/b/a_fold"/>
</dbReference>
<dbReference type="SUPFAM" id="SSF52402">
    <property type="entry name" value="Adenine nucleotide alpha hydrolases-like"/>
    <property type="match status" value="1"/>
</dbReference>
<keyword evidence="4 8" id="KW-0819">tRNA processing</keyword>
<keyword evidence="2 8" id="KW-0963">Cytoplasm</keyword>
<proteinExistence type="inferred from homology"/>
<protein>
    <recommendedName>
        <fullName evidence="8">tRNA(Ile)-lysidine synthase</fullName>
        <ecNumber evidence="8">6.3.4.19</ecNumber>
    </recommendedName>
    <alternativeName>
        <fullName evidence="8">tRNA(Ile)-2-lysyl-cytidine synthase</fullName>
    </alternativeName>
    <alternativeName>
        <fullName evidence="8">tRNA(Ile)-lysidine synthetase</fullName>
    </alternativeName>
</protein>
<evidence type="ECO:0000259" key="9">
    <source>
        <dbReference type="SMART" id="SM00977"/>
    </source>
</evidence>
<evidence type="ECO:0000256" key="4">
    <source>
        <dbReference type="ARBA" id="ARBA00022694"/>
    </source>
</evidence>
<dbReference type="NCBIfam" id="TIGR02432">
    <property type="entry name" value="lysidine_TilS_N"/>
    <property type="match status" value="1"/>
</dbReference>
<comment type="subcellular location">
    <subcellularLocation>
        <location evidence="1 8">Cytoplasm</location>
    </subcellularLocation>
</comment>
<comment type="similarity">
    <text evidence="8">Belongs to the tRNA(Ile)-lysidine synthase family.</text>
</comment>
<feature type="domain" description="Lysidine-tRNA(Ile) synthetase C-terminal" evidence="9">
    <location>
        <begin position="370"/>
        <end position="444"/>
    </location>
</feature>
<comment type="function">
    <text evidence="8">Ligates lysine onto the cytidine present at position 34 of the AUA codon-specific tRNA(Ile) that contains the anticodon CAU, in an ATP-dependent manner. Cytidine is converted to lysidine, thus changing the amino acid specificity of the tRNA from methionine to isoleucine.</text>
</comment>
<evidence type="ECO:0000256" key="7">
    <source>
        <dbReference type="ARBA" id="ARBA00048539"/>
    </source>
</evidence>
<keyword evidence="3 8" id="KW-0436">Ligase</keyword>
<keyword evidence="5 8" id="KW-0547">Nucleotide-binding</keyword>
<dbReference type="GO" id="GO:0032267">
    <property type="term" value="F:tRNA(Ile)-lysidine synthase activity"/>
    <property type="evidence" value="ECO:0007669"/>
    <property type="project" value="UniProtKB-EC"/>
</dbReference>